<dbReference type="Proteomes" id="UP000192520">
    <property type="component" value="Unassembled WGS sequence"/>
</dbReference>
<feature type="domain" description="Glycosyl transferase family 1" evidence="1">
    <location>
        <begin position="201"/>
        <end position="351"/>
    </location>
</feature>
<dbReference type="SUPFAM" id="SSF53756">
    <property type="entry name" value="UDP-Glycosyltransferase/glycogen phosphorylase"/>
    <property type="match status" value="1"/>
</dbReference>
<evidence type="ECO:0000313" key="2">
    <source>
        <dbReference type="EMBL" id="OQX50663.1"/>
    </source>
</evidence>
<name>A0A1W9NYR7_UNCC3</name>
<protein>
    <recommendedName>
        <fullName evidence="1">Glycosyl transferase family 1 domain-containing protein</fullName>
    </recommendedName>
</protein>
<dbReference type="PANTHER" id="PTHR45947">
    <property type="entry name" value="SULFOQUINOVOSYL TRANSFERASE SQD2"/>
    <property type="match status" value="1"/>
</dbReference>
<evidence type="ECO:0000313" key="3">
    <source>
        <dbReference type="Proteomes" id="UP000192520"/>
    </source>
</evidence>
<dbReference type="Pfam" id="PF00534">
    <property type="entry name" value="Glycos_transf_1"/>
    <property type="match status" value="1"/>
</dbReference>
<gene>
    <name evidence="2" type="ORF">B5M47_03550</name>
</gene>
<dbReference type="InterPro" id="IPR001296">
    <property type="entry name" value="Glyco_trans_1"/>
</dbReference>
<dbReference type="PANTHER" id="PTHR45947:SF3">
    <property type="entry name" value="SULFOQUINOVOSYL TRANSFERASE SQD2"/>
    <property type="match status" value="1"/>
</dbReference>
<dbReference type="Gene3D" id="3.40.50.2000">
    <property type="entry name" value="Glycogen Phosphorylase B"/>
    <property type="match status" value="2"/>
</dbReference>
<dbReference type="GO" id="GO:0016757">
    <property type="term" value="F:glycosyltransferase activity"/>
    <property type="evidence" value="ECO:0007669"/>
    <property type="project" value="InterPro"/>
</dbReference>
<dbReference type="AlphaFoldDB" id="A0A1W9NYR7"/>
<dbReference type="EMBL" id="MZGJ01000026">
    <property type="protein sequence ID" value="OQX50663.1"/>
    <property type="molecule type" value="Genomic_DNA"/>
</dbReference>
<dbReference type="STRING" id="1968527.B5M47_03550"/>
<organism evidence="2 3">
    <name type="scientific">candidate division CPR3 bacterium 4484_211</name>
    <dbReference type="NCBI Taxonomy" id="1968527"/>
    <lineage>
        <taxon>Bacteria</taxon>
        <taxon>Bacteria division CPR3</taxon>
    </lineage>
</organism>
<sequence>MHVAIVHDAFMQWGGAENLVLAMSEIWPNAPIYTSAVNANILPAGFPKEKLITSFIQKFPLSKKIYQPLFFLQPLAFEQFNLNEFDVVISSTTKFAKSIITGPRTLHICYCNTPTRILWFFKEYIRQRDLSFFLKPIYAPLLTPVISSLRAHDYSAAQRVDYFVANSKNVARRIKKFYRRDSTVIYPFVDFKKFKPDINSKRQTAGDKYYLIVSRLTGHKRVDIAIEAFNHLGLPLKIIGAGSEEKKYRRMAKSNIQLLGWVDGKQLAQYYQNCQALIYPQEEDFGITALEAQAAGRPVIAYKAGGALETVIDGKTGVFFEPQTSQALIEAIKRFESLKFSSKDCIKNARNFSKQRFKKELKKFVEEKWDQACLTSTL</sequence>
<evidence type="ECO:0000259" key="1">
    <source>
        <dbReference type="Pfam" id="PF00534"/>
    </source>
</evidence>
<proteinExistence type="predicted"/>
<comment type="caution">
    <text evidence="2">The sequence shown here is derived from an EMBL/GenBank/DDBJ whole genome shotgun (WGS) entry which is preliminary data.</text>
</comment>
<reference evidence="3" key="1">
    <citation type="submission" date="2017-03" db="EMBL/GenBank/DDBJ databases">
        <title>Novel pathways for hydrocarbon cycling and metabolic interdependencies in hydrothermal sediment communities.</title>
        <authorList>
            <person name="Dombrowski N."/>
            <person name="Seitz K."/>
            <person name="Teske A."/>
            <person name="Baker B."/>
        </authorList>
    </citation>
    <scope>NUCLEOTIDE SEQUENCE [LARGE SCALE GENOMIC DNA]</scope>
</reference>
<accession>A0A1W9NYR7</accession>
<dbReference type="InterPro" id="IPR050194">
    <property type="entry name" value="Glycosyltransferase_grp1"/>
</dbReference>